<feature type="compositionally biased region" description="Polar residues" evidence="1">
    <location>
        <begin position="79"/>
        <end position="91"/>
    </location>
</feature>
<gene>
    <name evidence="2" type="ORF">EJD97_000912</name>
</gene>
<feature type="region of interest" description="Disordered" evidence="1">
    <location>
        <begin position="79"/>
        <end position="119"/>
    </location>
</feature>
<name>A0A6N2AMK6_SOLCI</name>
<sequence length="119" mass="13204">MRMSSSGDGDRHCEHLGVRLTKQSKKKKFRRPIDPEDIAESMSSALDSINDDTHILVPFSMADPQQYYPNNCQSRYVHSYESSSATATPNATPDDEMPPLVPDQKDGLGRVIIQPNGSP</sequence>
<comment type="caution">
    <text evidence="2">The sequence shown here is derived from an EMBL/GenBank/DDBJ whole genome shotgun (WGS) entry which is preliminary data.</text>
</comment>
<organism evidence="2">
    <name type="scientific">Solanum chilense</name>
    <name type="common">Tomato</name>
    <name type="synonym">Lycopersicon chilense</name>
    <dbReference type="NCBI Taxonomy" id="4083"/>
    <lineage>
        <taxon>Eukaryota</taxon>
        <taxon>Viridiplantae</taxon>
        <taxon>Streptophyta</taxon>
        <taxon>Embryophyta</taxon>
        <taxon>Tracheophyta</taxon>
        <taxon>Spermatophyta</taxon>
        <taxon>Magnoliopsida</taxon>
        <taxon>eudicotyledons</taxon>
        <taxon>Gunneridae</taxon>
        <taxon>Pentapetalae</taxon>
        <taxon>asterids</taxon>
        <taxon>lamiids</taxon>
        <taxon>Solanales</taxon>
        <taxon>Solanaceae</taxon>
        <taxon>Solanoideae</taxon>
        <taxon>Solaneae</taxon>
        <taxon>Solanum</taxon>
        <taxon>Solanum subgen. Lycopersicon</taxon>
    </lineage>
</organism>
<reference evidence="2" key="1">
    <citation type="submission" date="2019-05" db="EMBL/GenBank/DDBJ databases">
        <title>The de novo reference genome and transcriptome assemblies of the wild tomato species Solanum chilense.</title>
        <authorList>
            <person name="Stam R."/>
            <person name="Nosenko T."/>
            <person name="Hoerger A.C."/>
            <person name="Stephan W."/>
            <person name="Seidel M.A."/>
            <person name="Kuhn J.M.M."/>
            <person name="Haberer G."/>
            <person name="Tellier A."/>
        </authorList>
    </citation>
    <scope>NUCLEOTIDE SEQUENCE</scope>
    <source>
        <tissue evidence="2">Mature leaves</tissue>
    </source>
</reference>
<accession>A0A6N2AMK6</accession>
<dbReference type="EMBL" id="RXGB01010818">
    <property type="protein sequence ID" value="TMW83712.1"/>
    <property type="molecule type" value="Genomic_DNA"/>
</dbReference>
<evidence type="ECO:0000313" key="2">
    <source>
        <dbReference type="EMBL" id="TMW83712.1"/>
    </source>
</evidence>
<proteinExistence type="predicted"/>
<evidence type="ECO:0000256" key="1">
    <source>
        <dbReference type="SAM" id="MobiDB-lite"/>
    </source>
</evidence>
<protein>
    <submittedName>
        <fullName evidence="2">Uncharacterized protein</fullName>
    </submittedName>
</protein>
<dbReference type="AlphaFoldDB" id="A0A6N2AMK6"/>